<dbReference type="PROSITE" id="PS51152">
    <property type="entry name" value="NFYA_HAP2_2"/>
    <property type="match status" value="1"/>
</dbReference>
<dbReference type="Proteomes" id="UP000195557">
    <property type="component" value="Unassembled WGS sequence"/>
</dbReference>
<comment type="similarity">
    <text evidence="6">Belongs to the NFYA/HAP2 subunit family.</text>
</comment>
<evidence type="ECO:0000256" key="2">
    <source>
        <dbReference type="ARBA" id="ARBA00023015"/>
    </source>
</evidence>
<keyword evidence="4 6" id="KW-0804">Transcription</keyword>
<evidence type="ECO:0000256" key="3">
    <source>
        <dbReference type="ARBA" id="ARBA00023125"/>
    </source>
</evidence>
<dbReference type="InterPro" id="IPR001289">
    <property type="entry name" value="NFYA"/>
</dbReference>
<dbReference type="GO" id="GO:0003700">
    <property type="term" value="F:DNA-binding transcription factor activity"/>
    <property type="evidence" value="ECO:0007669"/>
    <property type="project" value="UniProtKB-UniRule"/>
</dbReference>
<keyword evidence="3 6" id="KW-0238">DNA-binding</keyword>
<dbReference type="Gene3D" id="6.10.250.2430">
    <property type="match status" value="1"/>
</dbReference>
<dbReference type="GO" id="GO:0005634">
    <property type="term" value="C:nucleus"/>
    <property type="evidence" value="ECO:0007669"/>
    <property type="project" value="UniProtKB-SubCell"/>
</dbReference>
<feature type="region of interest" description="Disordered" evidence="7">
    <location>
        <begin position="115"/>
        <end position="157"/>
    </location>
</feature>
<comment type="function">
    <text evidence="6">Component of the sequence-specific heterotrimeric transcription factor (NF-Y) which specifically recognizes a 5'-CCAAT-3' box motif found in the promoters of its target genes.</text>
</comment>
<feature type="compositionally biased region" description="Basic and acidic residues" evidence="7">
    <location>
        <begin position="115"/>
        <end position="137"/>
    </location>
</feature>
<dbReference type="AlphaFoldDB" id="A0A1Y5IC60"/>
<feature type="compositionally biased region" description="Low complexity" evidence="7">
    <location>
        <begin position="138"/>
        <end position="149"/>
    </location>
</feature>
<reference evidence="8" key="1">
    <citation type="submission" date="2017-04" db="EMBL/GenBank/DDBJ databases">
        <title>Population genomics of picophytoplankton unveils novel chromosome hypervariability.</title>
        <authorList>
            <consortium name="DOE Joint Genome Institute"/>
            <person name="Blanc-Mathieu R."/>
            <person name="Krasovec M."/>
            <person name="Hebrard M."/>
            <person name="Yau S."/>
            <person name="Desgranges E."/>
            <person name="Martin J."/>
            <person name="Schackwitz W."/>
            <person name="Kuo A."/>
            <person name="Salin G."/>
            <person name="Donnadieu C."/>
            <person name="Desdevises Y."/>
            <person name="Sanchez-Ferandin S."/>
            <person name="Moreau H."/>
            <person name="Rivals E."/>
            <person name="Grigoriev I.V."/>
            <person name="Grimsley N."/>
            <person name="Eyre-Walker A."/>
            <person name="Piganeau G."/>
        </authorList>
    </citation>
    <scope>NUCLEOTIDE SEQUENCE [LARGE SCALE GENOMIC DNA]</scope>
    <source>
        <strain evidence="8">RCC 1115</strain>
    </source>
</reference>
<comment type="subcellular location">
    <subcellularLocation>
        <location evidence="1 6">Nucleus</location>
    </subcellularLocation>
</comment>
<dbReference type="SMART" id="SM00521">
    <property type="entry name" value="CBF"/>
    <property type="match status" value="1"/>
</dbReference>
<evidence type="ECO:0000256" key="1">
    <source>
        <dbReference type="ARBA" id="ARBA00004123"/>
    </source>
</evidence>
<sequence length="157" mass="16811">MNPFGSLLTLGAVGLGAVYVNARQYAAIVRRRKQRAKEAEKRRLLSANGASDDGAGAMERGTRVRYASRSAHAKNRVRGPNGKYLTRAELLAGAGGEEAKARAEARELDIAERARKREAKAREREEKKRAKAARDQAARAAADAAAADAADARRAAA</sequence>
<feature type="region of interest" description="Disordered" evidence="7">
    <location>
        <begin position="39"/>
        <end position="80"/>
    </location>
</feature>
<evidence type="ECO:0000256" key="7">
    <source>
        <dbReference type="SAM" id="MobiDB-lite"/>
    </source>
</evidence>
<dbReference type="EMBL" id="KZ155785">
    <property type="protein sequence ID" value="OUS45804.1"/>
    <property type="molecule type" value="Genomic_DNA"/>
</dbReference>
<comment type="subunit">
    <text evidence="6">Heterotrimer.</text>
</comment>
<protein>
    <recommendedName>
        <fullName evidence="6">Nuclear transcription factor Y subunit</fullName>
    </recommendedName>
</protein>
<evidence type="ECO:0000256" key="5">
    <source>
        <dbReference type="ARBA" id="ARBA00023242"/>
    </source>
</evidence>
<keyword evidence="2 6" id="KW-0805">Transcription regulation</keyword>
<accession>A0A1Y5IC60</accession>
<name>A0A1Y5IC60_OSTTA</name>
<dbReference type="GO" id="GO:0003677">
    <property type="term" value="F:DNA binding"/>
    <property type="evidence" value="ECO:0007669"/>
    <property type="project" value="UniProtKB-KW"/>
</dbReference>
<evidence type="ECO:0000313" key="8">
    <source>
        <dbReference type="EMBL" id="OUS45804.1"/>
    </source>
</evidence>
<dbReference type="Pfam" id="PF02045">
    <property type="entry name" value="CBFB_NFYA"/>
    <property type="match status" value="1"/>
</dbReference>
<keyword evidence="5 6" id="KW-0539">Nucleus</keyword>
<proteinExistence type="inferred from homology"/>
<gene>
    <name evidence="8" type="ORF">BE221DRAFT_159934</name>
</gene>
<feature type="compositionally biased region" description="Low complexity" evidence="7">
    <location>
        <begin position="46"/>
        <end position="57"/>
    </location>
</feature>
<evidence type="ECO:0000256" key="6">
    <source>
        <dbReference type="RuleBase" id="RU367155"/>
    </source>
</evidence>
<evidence type="ECO:0000256" key="4">
    <source>
        <dbReference type="ARBA" id="ARBA00023163"/>
    </source>
</evidence>
<organism evidence="8">
    <name type="scientific">Ostreococcus tauri</name>
    <name type="common">Marine green alga</name>
    <dbReference type="NCBI Taxonomy" id="70448"/>
    <lineage>
        <taxon>Eukaryota</taxon>
        <taxon>Viridiplantae</taxon>
        <taxon>Chlorophyta</taxon>
        <taxon>Mamiellophyceae</taxon>
        <taxon>Mamiellales</taxon>
        <taxon>Bathycoccaceae</taxon>
        <taxon>Ostreococcus</taxon>
    </lineage>
</organism>